<protein>
    <recommendedName>
        <fullName evidence="15">Glutamate receptor</fullName>
    </recommendedName>
</protein>
<dbReference type="GO" id="GO:0016020">
    <property type="term" value="C:membrane"/>
    <property type="evidence" value="ECO:0007669"/>
    <property type="project" value="UniProtKB-SubCell"/>
</dbReference>
<evidence type="ECO:0000256" key="8">
    <source>
        <dbReference type="ARBA" id="ARBA00023065"/>
    </source>
</evidence>
<evidence type="ECO:0000256" key="17">
    <source>
        <dbReference type="SAM" id="SignalP"/>
    </source>
</evidence>
<dbReference type="InterPro" id="IPR028082">
    <property type="entry name" value="Peripla_BP_I"/>
</dbReference>
<dbReference type="InterPro" id="IPR019594">
    <property type="entry name" value="Glu/Gly-bd"/>
</dbReference>
<evidence type="ECO:0000256" key="14">
    <source>
        <dbReference type="ARBA" id="ARBA00049638"/>
    </source>
</evidence>
<gene>
    <name evidence="19" type="ORF">RchiOBHm_Chr1g0341751</name>
</gene>
<dbReference type="SMART" id="SM00079">
    <property type="entry name" value="PBPe"/>
    <property type="match status" value="1"/>
</dbReference>
<comment type="subcellular location">
    <subcellularLocation>
        <location evidence="1">Membrane</location>
        <topology evidence="1">Multi-pass membrane protein</topology>
    </subcellularLocation>
</comment>
<dbReference type="PANTHER" id="PTHR18966">
    <property type="entry name" value="IONOTROPIC GLUTAMATE RECEPTOR"/>
    <property type="match status" value="1"/>
</dbReference>
<evidence type="ECO:0000256" key="2">
    <source>
        <dbReference type="ARBA" id="ARBA00008685"/>
    </source>
</evidence>
<dbReference type="SUPFAM" id="SSF53822">
    <property type="entry name" value="Periplasmic binding protein-like I"/>
    <property type="match status" value="1"/>
</dbReference>
<dbReference type="InterPro" id="IPR044440">
    <property type="entry name" value="GABAb_receptor_plant_PBP1"/>
</dbReference>
<evidence type="ECO:0000256" key="12">
    <source>
        <dbReference type="ARBA" id="ARBA00023286"/>
    </source>
</evidence>
<dbReference type="InterPro" id="IPR001828">
    <property type="entry name" value="ANF_lig-bd_rcpt"/>
</dbReference>
<keyword evidence="7 16" id="KW-1133">Transmembrane helix</keyword>
<evidence type="ECO:0000256" key="5">
    <source>
        <dbReference type="ARBA" id="ARBA00022692"/>
    </source>
</evidence>
<evidence type="ECO:0000313" key="19">
    <source>
        <dbReference type="EMBL" id="PRQ56843.1"/>
    </source>
</evidence>
<keyword evidence="10 15" id="KW-0675">Receptor</keyword>
<evidence type="ECO:0000256" key="10">
    <source>
        <dbReference type="ARBA" id="ARBA00023170"/>
    </source>
</evidence>
<proteinExistence type="inferred from homology"/>
<evidence type="ECO:0000256" key="4">
    <source>
        <dbReference type="ARBA" id="ARBA00022448"/>
    </source>
</evidence>
<keyword evidence="12 15" id="KW-1071">Ligand-gated ion channel</keyword>
<evidence type="ECO:0000313" key="20">
    <source>
        <dbReference type="Proteomes" id="UP000238479"/>
    </source>
</evidence>
<dbReference type="EMBL" id="PDCK01000039">
    <property type="protein sequence ID" value="PRQ56843.1"/>
    <property type="molecule type" value="Genomic_DNA"/>
</dbReference>
<dbReference type="CDD" id="cd19990">
    <property type="entry name" value="PBP1_GABAb_receptor_plant"/>
    <property type="match status" value="1"/>
</dbReference>
<keyword evidence="20" id="KW-1185">Reference proteome</keyword>
<dbReference type="PIRSF" id="PIRSF037090">
    <property type="entry name" value="Iontro_Glu-like_rcpt_pln"/>
    <property type="match status" value="1"/>
</dbReference>
<dbReference type="InterPro" id="IPR001320">
    <property type="entry name" value="Iontro_rcpt_C"/>
</dbReference>
<dbReference type="InterPro" id="IPR015683">
    <property type="entry name" value="Ionotropic_Glu_rcpt"/>
</dbReference>
<keyword evidence="9 15" id="KW-0472">Membrane</keyword>
<organism evidence="19 20">
    <name type="scientific">Rosa chinensis</name>
    <name type="common">China rose</name>
    <dbReference type="NCBI Taxonomy" id="74649"/>
    <lineage>
        <taxon>Eukaryota</taxon>
        <taxon>Viridiplantae</taxon>
        <taxon>Streptophyta</taxon>
        <taxon>Embryophyta</taxon>
        <taxon>Tracheophyta</taxon>
        <taxon>Spermatophyta</taxon>
        <taxon>Magnoliopsida</taxon>
        <taxon>eudicotyledons</taxon>
        <taxon>Gunneridae</taxon>
        <taxon>Pentapetalae</taxon>
        <taxon>rosids</taxon>
        <taxon>fabids</taxon>
        <taxon>Rosales</taxon>
        <taxon>Rosaceae</taxon>
        <taxon>Rosoideae</taxon>
        <taxon>Rosoideae incertae sedis</taxon>
        <taxon>Rosa</taxon>
    </lineage>
</organism>
<comment type="function">
    <text evidence="14">Glutamate-gated receptor that probably acts as a non-selective cation channel. May be involved in light-signal transduction and calcium homeostasis via the regulation of calcium influx into cells.</text>
</comment>
<dbReference type="CDD" id="cd13686">
    <property type="entry name" value="GluR_Plant"/>
    <property type="match status" value="1"/>
</dbReference>
<dbReference type="FunFam" id="3.40.190.10:FF:000103">
    <property type="entry name" value="Glutamate receptor"/>
    <property type="match status" value="1"/>
</dbReference>
<feature type="chain" id="PRO_5015168846" description="Glutamate receptor" evidence="17">
    <location>
        <begin position="27"/>
        <end position="879"/>
    </location>
</feature>
<evidence type="ECO:0000256" key="15">
    <source>
        <dbReference type="PIRNR" id="PIRNR037090"/>
    </source>
</evidence>
<evidence type="ECO:0000256" key="6">
    <source>
        <dbReference type="ARBA" id="ARBA00022729"/>
    </source>
</evidence>
<keyword evidence="4 15" id="KW-0813">Transport</keyword>
<comment type="function">
    <text evidence="15">Glutamate-gated receptor that probably acts as non-selective cation channel.</text>
</comment>
<evidence type="ECO:0000256" key="16">
    <source>
        <dbReference type="SAM" id="Phobius"/>
    </source>
</evidence>
<dbReference type="FunFam" id="3.40.50.2300:FF:000081">
    <property type="entry name" value="Glutamate receptor"/>
    <property type="match status" value="1"/>
</dbReference>
<keyword evidence="5 16" id="KW-0812">Transmembrane</keyword>
<dbReference type="Gramene" id="PRQ56843">
    <property type="protein sequence ID" value="PRQ56843"/>
    <property type="gene ID" value="RchiOBHm_Chr1g0341751"/>
</dbReference>
<feature type="signal peptide" evidence="17">
    <location>
        <begin position="1"/>
        <end position="26"/>
    </location>
</feature>
<keyword evidence="8 15" id="KW-0406">Ion transport</keyword>
<dbReference type="Gene3D" id="3.40.50.2300">
    <property type="match status" value="2"/>
</dbReference>
<evidence type="ECO:0000256" key="3">
    <source>
        <dbReference type="ARBA" id="ARBA00011095"/>
    </source>
</evidence>
<dbReference type="Pfam" id="PF01094">
    <property type="entry name" value="ANF_receptor"/>
    <property type="match status" value="1"/>
</dbReference>
<name>A0A2P6SDU9_ROSCH</name>
<reference evidence="19 20" key="1">
    <citation type="journal article" date="2018" name="Nat. Genet.">
        <title>The Rosa genome provides new insights in the design of modern roses.</title>
        <authorList>
            <person name="Bendahmane M."/>
        </authorList>
    </citation>
    <scope>NUCLEOTIDE SEQUENCE [LARGE SCALE GENOMIC DNA]</scope>
    <source>
        <strain evidence="20">cv. Old Blush</strain>
    </source>
</reference>
<dbReference type="OMA" id="HQEDIAN"/>
<feature type="transmembrane region" description="Helical" evidence="16">
    <location>
        <begin position="822"/>
        <end position="845"/>
    </location>
</feature>
<keyword evidence="11" id="KW-0325">Glycoprotein</keyword>
<dbReference type="InterPro" id="IPR017103">
    <property type="entry name" value="Iontropic_Glu_rcpt_pln"/>
</dbReference>
<evidence type="ECO:0000256" key="9">
    <source>
        <dbReference type="ARBA" id="ARBA00023136"/>
    </source>
</evidence>
<evidence type="ECO:0000256" key="11">
    <source>
        <dbReference type="ARBA" id="ARBA00023180"/>
    </source>
</evidence>
<dbReference type="GO" id="GO:0015276">
    <property type="term" value="F:ligand-gated monoatomic ion channel activity"/>
    <property type="evidence" value="ECO:0007669"/>
    <property type="project" value="InterPro"/>
</dbReference>
<feature type="transmembrane region" description="Helical" evidence="16">
    <location>
        <begin position="589"/>
        <end position="611"/>
    </location>
</feature>
<dbReference type="Gene3D" id="3.40.190.10">
    <property type="entry name" value="Periplasmic binding protein-like II"/>
    <property type="match status" value="2"/>
</dbReference>
<dbReference type="SUPFAM" id="SSF53850">
    <property type="entry name" value="Periplasmic binding protein-like II"/>
    <property type="match status" value="1"/>
</dbReference>
<sequence length="879" mass="98864">MEFQGKKQTIFCLSFVTFCLLGDIFAQSNEELMHYDNNPLTVEEVRVGVILDMQSREGKIVLGCISTALSDFYHLHNNYSTRVVLHSRDSSGKHLHALSAALDLLNNIKVEAIIGAQTRMEANLLADLGEDVEVPILSLSQPSLAPPLTDKNPFFVEVTQDETLQVTGITALIEIFTWRNVILLYEMTNHASDIIPSLINSFQEKNVYISYISSISVSSTTEQIIEELQKLKALDNTVFVVHISHFLVPRLFMDAKKLGMMSEGYAWILTSTSLNFLNSMDSAVIESMQGVLGLKSHIPTSRSLHNLTSRLRRKLYIEESHMEVLELSADAIWAYDSTWILAEAVERSRIKISTSLNRKDLNDIKSSKPGSVLREEILQSRVKGLSGEIQYPKQKLIADKLEIVNVIGKGERRIGILTFEEEKTKESQSLKSKRNLLSTSDLETVIWPGGSSTITKGSKRKLSETKLRVGVPPKRGFEELVHVKHDFQTNKTYFTGFCIDVFETAIRGLPYKVQYEFIPFENANELSAGRYNDLVYQVYLQVYDAVVGDTTITSNRSLYVDFTVPYSDLGVGMLVANEKENMWIFLRPLSADLWMTSAGLFMLTGFVVWVIERPTNTEFQGTLSQQIGTIFWFSFSTLVFAHREKLLNNSAKFVVVIWVFVVLILTSSYTATLASMMTVKQMQLNAGGHYIGYQSGSFITANAVEYLNFSGAKPYRSVEAYADALSRGSKHGGVSAIVDEVPYIKVFLAKYSEGYSMIKTESTTNGFGFAFPKGSKLAQDMSTQIEKLREEGKLLEMEKAWFHYNGNHMSEDTTSPPNTLNLSSFCGLFLVTGVSSAFALFLFIISPLREKWQLVKKCRYLIQGKLLNVWRSLSSRVSN</sequence>
<evidence type="ECO:0000256" key="1">
    <source>
        <dbReference type="ARBA" id="ARBA00004141"/>
    </source>
</evidence>
<comment type="similarity">
    <text evidence="2 15">Belongs to the glutamate-gated ion channel (TC 1.A.10.1) family.</text>
</comment>
<keyword evidence="13 15" id="KW-0407">Ion channel</keyword>
<dbReference type="Pfam" id="PF10613">
    <property type="entry name" value="Lig_chan-Glu_bd"/>
    <property type="match status" value="1"/>
</dbReference>
<feature type="domain" description="Ionotropic glutamate receptor C-terminal" evidence="18">
    <location>
        <begin position="466"/>
        <end position="804"/>
    </location>
</feature>
<dbReference type="Pfam" id="PF00060">
    <property type="entry name" value="Lig_chan"/>
    <property type="match status" value="1"/>
</dbReference>
<evidence type="ECO:0000256" key="7">
    <source>
        <dbReference type="ARBA" id="ARBA00022989"/>
    </source>
</evidence>
<evidence type="ECO:0000256" key="13">
    <source>
        <dbReference type="ARBA" id="ARBA00023303"/>
    </source>
</evidence>
<feature type="transmembrane region" description="Helical" evidence="16">
    <location>
        <begin position="653"/>
        <end position="674"/>
    </location>
</feature>
<comment type="subunit">
    <text evidence="3">May form heteromers.</text>
</comment>
<comment type="caution">
    <text evidence="19">The sequence shown here is derived from an EMBL/GenBank/DDBJ whole genome shotgun (WGS) entry which is preliminary data.</text>
</comment>
<dbReference type="Gene3D" id="1.10.287.70">
    <property type="match status" value="1"/>
</dbReference>
<accession>A0A2P6SDU9</accession>
<dbReference type="Proteomes" id="UP000238479">
    <property type="component" value="Chromosome 1"/>
</dbReference>
<dbReference type="AlphaFoldDB" id="A0A2P6SDU9"/>
<keyword evidence="6 17" id="KW-0732">Signal</keyword>
<dbReference type="FunFam" id="1.10.287.70:FF:000037">
    <property type="entry name" value="Glutamate receptor"/>
    <property type="match status" value="1"/>
</dbReference>
<evidence type="ECO:0000259" key="18">
    <source>
        <dbReference type="SMART" id="SM00079"/>
    </source>
</evidence>